<dbReference type="Pfam" id="PF00196">
    <property type="entry name" value="GerE"/>
    <property type="match status" value="1"/>
</dbReference>
<proteinExistence type="predicted"/>
<dbReference type="InterPro" id="IPR027417">
    <property type="entry name" value="P-loop_NTPase"/>
</dbReference>
<dbReference type="SUPFAM" id="SSF52540">
    <property type="entry name" value="P-loop containing nucleoside triphosphate hydrolases"/>
    <property type="match status" value="1"/>
</dbReference>
<evidence type="ECO:0000313" key="5">
    <source>
        <dbReference type="EMBL" id="ADD39735.1"/>
    </source>
</evidence>
<accession>D3PTX7</accession>
<dbReference type="PANTHER" id="PTHR16305:SF35">
    <property type="entry name" value="TRANSCRIPTIONAL ACTIVATOR DOMAIN"/>
    <property type="match status" value="1"/>
</dbReference>
<reference evidence="5 6" key="1">
    <citation type="journal article" date="2009" name="Stand. Genomic Sci.">
        <title>Complete genome sequence of Stackebrandtia nassauensis type strain (LLR-40K-21).</title>
        <authorList>
            <person name="Munk C."/>
            <person name="Lapidus A."/>
            <person name="Copeland A."/>
            <person name="Jando M."/>
            <person name="Mayilraj S."/>
            <person name="Glavina Del Rio T."/>
            <person name="Nolan M."/>
            <person name="Chen F."/>
            <person name="Lucas S."/>
            <person name="Tice H."/>
            <person name="Cheng J.F."/>
            <person name="Han C."/>
            <person name="Detter J.C."/>
            <person name="Bruce D."/>
            <person name="Goodwin L."/>
            <person name="Chain P."/>
            <person name="Pitluck S."/>
            <person name="Goker M."/>
            <person name="Ovchinikova G."/>
            <person name="Pati A."/>
            <person name="Ivanova N."/>
            <person name="Mavromatis K."/>
            <person name="Chen A."/>
            <person name="Palaniappan K."/>
            <person name="Land M."/>
            <person name="Hauser L."/>
            <person name="Chang Y.J."/>
            <person name="Jeffries C.D."/>
            <person name="Bristow J."/>
            <person name="Eisen J.A."/>
            <person name="Markowitz V."/>
            <person name="Hugenholtz P."/>
            <person name="Kyrpides N.C."/>
            <person name="Klenk H.P."/>
        </authorList>
    </citation>
    <scope>NUCLEOTIDE SEQUENCE [LARGE SCALE GENOMIC DNA]</scope>
    <source>
        <strain evidence="6">DSM 44728 / CIP 108903 / NRRL B-16338 / NBRC 102104 / LLR-40K-21</strain>
    </source>
</reference>
<evidence type="ECO:0000313" key="6">
    <source>
        <dbReference type="Proteomes" id="UP000000844"/>
    </source>
</evidence>
<dbReference type="SMART" id="SM00421">
    <property type="entry name" value="HTH_LUXR"/>
    <property type="match status" value="1"/>
</dbReference>
<feature type="domain" description="HTH luxR-type" evidence="4">
    <location>
        <begin position="863"/>
        <end position="928"/>
    </location>
</feature>
<dbReference type="AlphaFoldDB" id="D3PTX7"/>
<dbReference type="Proteomes" id="UP000000844">
    <property type="component" value="Chromosome"/>
</dbReference>
<protein>
    <submittedName>
        <fullName evidence="5">Transcriptional regulator, LuxR family</fullName>
    </submittedName>
</protein>
<dbReference type="InterPro" id="IPR000792">
    <property type="entry name" value="Tscrpt_reg_LuxR_C"/>
</dbReference>
<dbReference type="EMBL" id="CP001778">
    <property type="protein sequence ID" value="ADD39735.1"/>
    <property type="molecule type" value="Genomic_DNA"/>
</dbReference>
<dbReference type="PANTHER" id="PTHR16305">
    <property type="entry name" value="TESTICULAR SOLUBLE ADENYLYL CYCLASE"/>
    <property type="match status" value="1"/>
</dbReference>
<dbReference type="KEGG" id="sna:Snas_0012"/>
<keyword evidence="1" id="KW-0547">Nucleotide-binding</keyword>
<keyword evidence="2" id="KW-0067">ATP-binding</keyword>
<dbReference type="Gene3D" id="3.40.50.300">
    <property type="entry name" value="P-loop containing nucleotide triphosphate hydrolases"/>
    <property type="match status" value="1"/>
</dbReference>
<dbReference type="PRINTS" id="PR00038">
    <property type="entry name" value="HTHLUXR"/>
</dbReference>
<feature type="region of interest" description="Disordered" evidence="3">
    <location>
        <begin position="1"/>
        <end position="20"/>
    </location>
</feature>
<dbReference type="GO" id="GO:0005737">
    <property type="term" value="C:cytoplasm"/>
    <property type="evidence" value="ECO:0007669"/>
    <property type="project" value="TreeGrafter"/>
</dbReference>
<dbReference type="GO" id="GO:0006355">
    <property type="term" value="P:regulation of DNA-templated transcription"/>
    <property type="evidence" value="ECO:0007669"/>
    <property type="project" value="InterPro"/>
</dbReference>
<sequence length="928" mass="99849">MLATRSRPETSGPEADTVSHMLFGRTQETAHIERLLDEARQGRSQALIVRGEAGIGKSALLGHALTAADDFRQLRAIGIEAESELPYAHLHMLLHPVLHRIDALPKRQASALRGSLGLSDETSGDRFMIGLAVLTLLAEIADEGPVLCVVDDAHWIDRESADALLFAARRLEAEGVVVLFGARDQHAPAFPSHGIAELDLSNLDDEAAAQLLAEYASDLSEPARRQVIAEAVGNPLALRELPVAQREGQLTLDPYRVSALPTHSRIQRTFADRIATLPDSTRTLLLVAAAHGSCDAPPILAAATKLGSTMEDLELAERKQLLSMVDGHLCFRHPLVRSATYQEASTAERITVHTALAEAITSPAHAERRAWHLAAAATGPDEKIAAALEEVACAGQARGGRNAVASAYERSAQLSPDPDEKARRFQAAAAAALAAGQLDRADALAAEAASNTTDPKLLGRLAHINAHVAYGHGNTMASYHGWVSAAREVAPHANLQASYMLFHAVEAAWMAGNFAAVDEVAELATSMKLRNAPRVLAMARVAHGLGDRHGDVADGVAALRELIATTGRSHEPTLQDRATIAWWHLLLGDHTTALDLTASLVADCRATGAMGVLPRALALQAKAQLYSGHHRDAAASATEALRTAEESGNQPIMIGVPLSTLAYLAAIGGDEKRCLELLSKLPGADDGRGILLLDGALGVLDLTLGRNESTVDRLAELANRRNRMDMLPTVTDLVEAASRSGQPERAREPFGWFTAFAEHIDQPWAMALVERGRALLGPDAEAEQHFIRAVEFHNQPGDRPFERARTELLYGEWLRRSRRRSDARGHLRSALDTFERLGVTPWAERARTELRAAGDSQGPAALRPEALSQLTPQELQVVRLAATGMTNRDIGAQLFLSPRTVGYHLYKAYPKLNIASRGELATLDLQAA</sequence>
<dbReference type="InterPro" id="IPR036388">
    <property type="entry name" value="WH-like_DNA-bd_sf"/>
</dbReference>
<dbReference type="GO" id="GO:0004016">
    <property type="term" value="F:adenylate cyclase activity"/>
    <property type="evidence" value="ECO:0007669"/>
    <property type="project" value="TreeGrafter"/>
</dbReference>
<evidence type="ECO:0000256" key="2">
    <source>
        <dbReference type="ARBA" id="ARBA00022840"/>
    </source>
</evidence>
<keyword evidence="6" id="KW-1185">Reference proteome</keyword>
<evidence type="ECO:0000256" key="1">
    <source>
        <dbReference type="ARBA" id="ARBA00022741"/>
    </source>
</evidence>
<evidence type="ECO:0000256" key="3">
    <source>
        <dbReference type="SAM" id="MobiDB-lite"/>
    </source>
</evidence>
<dbReference type="Pfam" id="PF13191">
    <property type="entry name" value="AAA_16"/>
    <property type="match status" value="1"/>
</dbReference>
<dbReference type="InterPro" id="IPR016032">
    <property type="entry name" value="Sig_transdc_resp-reg_C-effctor"/>
</dbReference>
<dbReference type="GO" id="GO:0003677">
    <property type="term" value="F:DNA binding"/>
    <property type="evidence" value="ECO:0007669"/>
    <property type="project" value="InterPro"/>
</dbReference>
<organism evidence="5 6">
    <name type="scientific">Stackebrandtia nassauensis (strain DSM 44728 / CIP 108903 / NRRL B-16338 / NBRC 102104 / LLR-40K-21)</name>
    <dbReference type="NCBI Taxonomy" id="446470"/>
    <lineage>
        <taxon>Bacteria</taxon>
        <taxon>Bacillati</taxon>
        <taxon>Actinomycetota</taxon>
        <taxon>Actinomycetes</taxon>
        <taxon>Glycomycetales</taxon>
        <taxon>Glycomycetaceae</taxon>
        <taxon>Stackebrandtia</taxon>
    </lineage>
</organism>
<dbReference type="PROSITE" id="PS50043">
    <property type="entry name" value="HTH_LUXR_2"/>
    <property type="match status" value="1"/>
</dbReference>
<dbReference type="InterPro" id="IPR011990">
    <property type="entry name" value="TPR-like_helical_dom_sf"/>
</dbReference>
<dbReference type="Gene3D" id="1.10.10.10">
    <property type="entry name" value="Winged helix-like DNA-binding domain superfamily/Winged helix DNA-binding domain"/>
    <property type="match status" value="1"/>
</dbReference>
<dbReference type="eggNOG" id="COG2909">
    <property type="taxonomic scope" value="Bacteria"/>
</dbReference>
<dbReference type="Gene3D" id="1.25.40.10">
    <property type="entry name" value="Tetratricopeptide repeat domain"/>
    <property type="match status" value="1"/>
</dbReference>
<evidence type="ECO:0000259" key="4">
    <source>
        <dbReference type="PROSITE" id="PS50043"/>
    </source>
</evidence>
<dbReference type="GO" id="GO:0005524">
    <property type="term" value="F:ATP binding"/>
    <property type="evidence" value="ECO:0007669"/>
    <property type="project" value="UniProtKB-KW"/>
</dbReference>
<dbReference type="InterPro" id="IPR041664">
    <property type="entry name" value="AAA_16"/>
</dbReference>
<gene>
    <name evidence="5" type="ordered locus">Snas_0012</name>
</gene>
<dbReference type="HOGENOM" id="CLU_006850_4_1_11"/>
<dbReference type="SUPFAM" id="SSF46894">
    <property type="entry name" value="C-terminal effector domain of the bipartite response regulators"/>
    <property type="match status" value="1"/>
</dbReference>
<dbReference type="CDD" id="cd06170">
    <property type="entry name" value="LuxR_C_like"/>
    <property type="match status" value="1"/>
</dbReference>
<name>D3PTX7_STANL</name>
<dbReference type="STRING" id="446470.Snas_0012"/>